<feature type="compositionally biased region" description="Low complexity" evidence="1">
    <location>
        <begin position="99"/>
        <end position="112"/>
    </location>
</feature>
<feature type="transmembrane region" description="Helical" evidence="2">
    <location>
        <begin position="162"/>
        <end position="184"/>
    </location>
</feature>
<keyword evidence="2" id="KW-0472">Membrane</keyword>
<dbReference type="Pfam" id="PF13828">
    <property type="entry name" value="DUF4190"/>
    <property type="match status" value="1"/>
</dbReference>
<feature type="transmembrane region" description="Helical" evidence="2">
    <location>
        <begin position="126"/>
        <end position="150"/>
    </location>
</feature>
<sequence>MTASGGDSGETPQNEGEPGPSEGTYEAPPIEQSQAPSGYDAPPQPPSAPAYTGYEAPSGYPPPSYPPPGYSPQPGYQPPAPPQGGYPPPGYPPPPPPQQYGGQQYPGGYNYGTPQAGTNTMAIGSLVASVVGLLCGIGSVIGIVLGVVALNQIKQTRQDGYGLAVAGIVVGVATLIISMIWTIYALR</sequence>
<reference evidence="4" key="1">
    <citation type="journal article" date="2022" name="ISME J.">
        <title>Identification of active gaseous-alkane degraders at natural gas seeps.</title>
        <authorList>
            <person name="Farhan Ul Haque M."/>
            <person name="Hernandez M."/>
            <person name="Crombie A.T."/>
            <person name="Murrell J.C."/>
        </authorList>
    </citation>
    <scope>NUCLEOTIDE SEQUENCE</scope>
    <source>
        <strain evidence="4">ANDR5</strain>
    </source>
</reference>
<protein>
    <submittedName>
        <fullName evidence="4">DUF4190 domain-containing protein</fullName>
    </submittedName>
</protein>
<dbReference type="InterPro" id="IPR025241">
    <property type="entry name" value="DUF4190"/>
</dbReference>
<keyword evidence="2" id="KW-0812">Transmembrane</keyword>
<gene>
    <name evidence="4" type="ORF">K9U37_08465</name>
</gene>
<evidence type="ECO:0000256" key="2">
    <source>
        <dbReference type="SAM" id="Phobius"/>
    </source>
</evidence>
<evidence type="ECO:0000313" key="4">
    <source>
        <dbReference type="EMBL" id="MCI4674929.1"/>
    </source>
</evidence>
<proteinExistence type="predicted"/>
<evidence type="ECO:0000256" key="1">
    <source>
        <dbReference type="SAM" id="MobiDB-lite"/>
    </source>
</evidence>
<keyword evidence="5" id="KW-1185">Reference proteome</keyword>
<feature type="domain" description="DUF4190" evidence="3">
    <location>
        <begin position="121"/>
        <end position="180"/>
    </location>
</feature>
<evidence type="ECO:0000259" key="3">
    <source>
        <dbReference type="Pfam" id="PF13828"/>
    </source>
</evidence>
<name>A0ABS9YVU2_9MYCO</name>
<feature type="region of interest" description="Disordered" evidence="1">
    <location>
        <begin position="1"/>
        <end position="112"/>
    </location>
</feature>
<comment type="caution">
    <text evidence="4">The sequence shown here is derived from an EMBL/GenBank/DDBJ whole genome shotgun (WGS) entry which is preliminary data.</text>
</comment>
<accession>A0ABS9YVU2</accession>
<dbReference type="EMBL" id="JAIVFL010000001">
    <property type="protein sequence ID" value="MCI4674929.1"/>
    <property type="molecule type" value="Genomic_DNA"/>
</dbReference>
<dbReference type="Proteomes" id="UP001139068">
    <property type="component" value="Unassembled WGS sequence"/>
</dbReference>
<organism evidence="4 5">
    <name type="scientific">Candidatus Mycolicibacterium alkanivorans</name>
    <dbReference type="NCBI Taxonomy" id="2954114"/>
    <lineage>
        <taxon>Bacteria</taxon>
        <taxon>Bacillati</taxon>
        <taxon>Actinomycetota</taxon>
        <taxon>Actinomycetes</taxon>
        <taxon>Mycobacteriales</taxon>
        <taxon>Mycobacteriaceae</taxon>
        <taxon>Mycolicibacterium</taxon>
    </lineage>
</organism>
<keyword evidence="2" id="KW-1133">Transmembrane helix</keyword>
<dbReference type="RefSeq" id="WP_243071304.1">
    <property type="nucleotide sequence ID" value="NZ_JAIVFL010000001.1"/>
</dbReference>
<feature type="compositionally biased region" description="Pro residues" evidence="1">
    <location>
        <begin position="59"/>
        <end position="98"/>
    </location>
</feature>
<evidence type="ECO:0000313" key="5">
    <source>
        <dbReference type="Proteomes" id="UP001139068"/>
    </source>
</evidence>
<feature type="compositionally biased region" description="Polar residues" evidence="1">
    <location>
        <begin position="1"/>
        <end position="14"/>
    </location>
</feature>